<protein>
    <submittedName>
        <fullName evidence="2">Uncharacterized protein</fullName>
    </submittedName>
</protein>
<organism evidence="2 3">
    <name type="scientific">Peronospora belbahrii</name>
    <dbReference type="NCBI Taxonomy" id="622444"/>
    <lineage>
        <taxon>Eukaryota</taxon>
        <taxon>Sar</taxon>
        <taxon>Stramenopiles</taxon>
        <taxon>Oomycota</taxon>
        <taxon>Peronosporomycetes</taxon>
        <taxon>Peronosporales</taxon>
        <taxon>Peronosporaceae</taxon>
        <taxon>Peronospora</taxon>
    </lineage>
</organism>
<sequence>MFRRSPRVGAGVVHAEDGTKTLQVSRTYKALLEANDINLKDLLKGNKMEIAKVVNGIADGKMDLLGIRIFKMLMYTVGFGAVMFVILDVVSKRGPPGGPPATRTVGTVHERTYVMVFTAHPISYCNYILDIDKSDTLTNRTPSPQYRSGAAVNVATWPCFTRISN</sequence>
<name>A0ABN8CM88_9STRA</name>
<reference evidence="2 3" key="1">
    <citation type="submission" date="2021-11" db="EMBL/GenBank/DDBJ databases">
        <authorList>
            <person name="Islam A."/>
            <person name="Islam S."/>
            <person name="Flora M.S."/>
            <person name="Rahman M."/>
            <person name="Ziaur R.M."/>
            <person name="Epstein J.H."/>
            <person name="Hassan M."/>
            <person name="Klassen M."/>
            <person name="Woodard K."/>
            <person name="Webb A."/>
            <person name="Webby R.J."/>
            <person name="El Zowalaty M.E."/>
        </authorList>
    </citation>
    <scope>NUCLEOTIDE SEQUENCE [LARGE SCALE GENOMIC DNA]</scope>
    <source>
        <strain evidence="2">Pbs1</strain>
    </source>
</reference>
<evidence type="ECO:0000256" key="1">
    <source>
        <dbReference type="SAM" id="Phobius"/>
    </source>
</evidence>
<comment type="caution">
    <text evidence="2">The sequence shown here is derived from an EMBL/GenBank/DDBJ whole genome shotgun (WGS) entry which is preliminary data.</text>
</comment>
<evidence type="ECO:0000313" key="2">
    <source>
        <dbReference type="EMBL" id="CAH0514117.1"/>
    </source>
</evidence>
<keyword evidence="1" id="KW-0472">Membrane</keyword>
<accession>A0ABN8CM88</accession>
<evidence type="ECO:0000313" key="3">
    <source>
        <dbReference type="Proteomes" id="UP001158986"/>
    </source>
</evidence>
<proteinExistence type="predicted"/>
<keyword evidence="1" id="KW-1133">Transmembrane helix</keyword>
<dbReference type="EMBL" id="CAKLCB010000054">
    <property type="protein sequence ID" value="CAH0514117.1"/>
    <property type="molecule type" value="Genomic_DNA"/>
</dbReference>
<feature type="transmembrane region" description="Helical" evidence="1">
    <location>
        <begin position="72"/>
        <end position="90"/>
    </location>
</feature>
<gene>
    <name evidence="2" type="ORF">PBS001_LOCUS889</name>
</gene>
<keyword evidence="3" id="KW-1185">Reference proteome</keyword>
<dbReference type="Proteomes" id="UP001158986">
    <property type="component" value="Unassembled WGS sequence"/>
</dbReference>
<keyword evidence="1" id="KW-0812">Transmembrane</keyword>